<dbReference type="SMART" id="SM00842">
    <property type="entry name" value="FtsA"/>
    <property type="match status" value="1"/>
</dbReference>
<dbReference type="GO" id="GO:0009898">
    <property type="term" value="C:cytoplasmic side of plasma membrane"/>
    <property type="evidence" value="ECO:0007669"/>
    <property type="project" value="UniProtKB-UniRule"/>
</dbReference>
<feature type="domain" description="SHS2" evidence="7">
    <location>
        <begin position="7"/>
        <end position="200"/>
    </location>
</feature>
<dbReference type="Gene3D" id="3.30.1490.110">
    <property type="match status" value="1"/>
</dbReference>
<evidence type="ECO:0000256" key="3">
    <source>
        <dbReference type="ARBA" id="ARBA00023136"/>
    </source>
</evidence>
<dbReference type="InterPro" id="IPR020823">
    <property type="entry name" value="Cell_div_FtsA"/>
</dbReference>
<dbReference type="PANTHER" id="PTHR32432">
    <property type="entry name" value="CELL DIVISION PROTEIN FTSA-RELATED"/>
    <property type="match status" value="1"/>
</dbReference>
<dbReference type="GO" id="GO:0043093">
    <property type="term" value="P:FtsZ-dependent cytokinesis"/>
    <property type="evidence" value="ECO:0007669"/>
    <property type="project" value="UniProtKB-UniRule"/>
</dbReference>
<accession>A0A806K2Q3</accession>
<dbReference type="InterPro" id="IPR003494">
    <property type="entry name" value="SHS2_FtsA"/>
</dbReference>
<comment type="function">
    <text evidence="5 6">Cell division protein that is involved in the assembly of the Z ring. May serve as a membrane anchor for the Z ring.</text>
</comment>
<dbReference type="Gene3D" id="3.30.420.40">
    <property type="match status" value="1"/>
</dbReference>
<dbReference type="InterPro" id="IPR050696">
    <property type="entry name" value="FtsA/MreB"/>
</dbReference>
<evidence type="ECO:0000256" key="4">
    <source>
        <dbReference type="ARBA" id="ARBA00023306"/>
    </source>
</evidence>
<dbReference type="GO" id="GO:0032153">
    <property type="term" value="C:cell division site"/>
    <property type="evidence" value="ECO:0007669"/>
    <property type="project" value="UniProtKB-UniRule"/>
</dbReference>
<comment type="subunit">
    <text evidence="5">Self-interacts. Interacts with FtsZ.</text>
</comment>
<keyword evidence="4 5" id="KW-0131">Cell cycle</keyword>
<dbReference type="InterPro" id="IPR043129">
    <property type="entry name" value="ATPase_NBD"/>
</dbReference>
<evidence type="ECO:0000256" key="1">
    <source>
        <dbReference type="ARBA" id="ARBA00022475"/>
    </source>
</evidence>
<evidence type="ECO:0000256" key="5">
    <source>
        <dbReference type="HAMAP-Rule" id="MF_02033"/>
    </source>
</evidence>
<dbReference type="EMBL" id="JQ844295">
    <property type="protein sequence ID" value="AGS54384.1"/>
    <property type="molecule type" value="Genomic_DNA"/>
</dbReference>
<evidence type="ECO:0000259" key="7">
    <source>
        <dbReference type="SMART" id="SM00842"/>
    </source>
</evidence>
<dbReference type="CDD" id="cd24048">
    <property type="entry name" value="ASKHA_NBD_FtsA"/>
    <property type="match status" value="1"/>
</dbReference>
<dbReference type="PANTHER" id="PTHR32432:SF4">
    <property type="entry name" value="CELL DIVISION PROTEIN FTSA"/>
    <property type="match status" value="1"/>
</dbReference>
<protein>
    <recommendedName>
        <fullName evidence="5 6">Cell division protein FtsA</fullName>
    </recommendedName>
</protein>
<gene>
    <name evidence="5" type="primary">ftsA</name>
</gene>
<dbReference type="Pfam" id="PF14450">
    <property type="entry name" value="FtsA"/>
    <property type="match status" value="1"/>
</dbReference>
<sequence>MMNSEIITALDIGSSCVRVIVCERDEDGIFKIIGMGEKPSTGLRKGVVVNIEATLRAVSSAVEDAEMMSGLEVHDCFTGIGGNHINGLNSRGVVGVSGKKRGAREREIGQEDIDRVIEAAKAVVIPTDRQILEVIPQNYKVDDQKGIRNPLDMIGVRLECEVHIITCTITGAQNLIKCVNRAGFRVNELILQTLAAARAVLTQEEMDLGVVLVDLGAGTTDVLVYVDGTPYSTYTIPAGGTQVTSDISIIKNISVDNAEKIKIDAGCCWDELLDEDEVVIVPGVGGRPPMSIPRSQILTIIKPRMEELFKMVKQHLDTLNLPRPLGGGIVLTGGTARMNGVVELANQIVRLPARLGNPIPVHELGGLVEEYRNPSFATVIGLALEGVRRSGMDTEQGGELRQGEKRVRFLLTS</sequence>
<evidence type="ECO:0000256" key="2">
    <source>
        <dbReference type="ARBA" id="ARBA00022618"/>
    </source>
</evidence>
<dbReference type="PIRSF" id="PIRSF003101">
    <property type="entry name" value="FtsA"/>
    <property type="match status" value="1"/>
</dbReference>
<organism evidence="8">
    <name type="scientific">uncultured bacterium contig00015</name>
    <dbReference type="NCBI Taxonomy" id="1181506"/>
    <lineage>
        <taxon>Bacteria</taxon>
        <taxon>environmental samples</taxon>
    </lineage>
</organism>
<dbReference type="Pfam" id="PF02491">
    <property type="entry name" value="SHS2_FTSA"/>
    <property type="match status" value="1"/>
</dbReference>
<evidence type="ECO:0000256" key="6">
    <source>
        <dbReference type="PIRNR" id="PIRNR003101"/>
    </source>
</evidence>
<dbReference type="SUPFAM" id="SSF53067">
    <property type="entry name" value="Actin-like ATPase domain"/>
    <property type="match status" value="2"/>
</dbReference>
<dbReference type="AlphaFoldDB" id="A0A806K2Q3"/>
<proteinExistence type="inferred from homology"/>
<name>A0A806K2Q3_9BACT</name>
<keyword evidence="3 5" id="KW-0472">Membrane</keyword>
<keyword evidence="2 5" id="KW-0132">Cell division</keyword>
<dbReference type="NCBIfam" id="TIGR01174">
    <property type="entry name" value="ftsA"/>
    <property type="match status" value="1"/>
</dbReference>
<comment type="subcellular location">
    <subcellularLocation>
        <location evidence="5">Cell membrane</location>
        <topology evidence="5">Peripheral membrane protein</topology>
        <orientation evidence="5">Cytoplasmic side</orientation>
    </subcellularLocation>
    <text evidence="5">Localizes to the Z ring in an FtsZ-dependent manner. Targeted to the membrane through a conserved C-terminal amphipathic helix.</text>
</comment>
<dbReference type="HAMAP" id="MF_02033">
    <property type="entry name" value="FtsA"/>
    <property type="match status" value="1"/>
</dbReference>
<comment type="similarity">
    <text evidence="5 6">Belongs to the FtsA/MreB family.</text>
</comment>
<evidence type="ECO:0000313" key="8">
    <source>
        <dbReference type="EMBL" id="AGS54384.1"/>
    </source>
</evidence>
<keyword evidence="1 5" id="KW-1003">Cell membrane</keyword>
<reference evidence="8" key="1">
    <citation type="submission" date="2012-03" db="EMBL/GenBank/DDBJ databases">
        <title>Functional metagenomics reveals considerable lignocellulase gene clusters in the gut microbiome of a wood-feeding higher termite.</title>
        <authorList>
            <person name="Liu N."/>
        </authorList>
    </citation>
    <scope>NUCLEOTIDE SEQUENCE</scope>
</reference>